<gene>
    <name evidence="11" type="primary">recN</name>
    <name evidence="11" type="ORF">H9862_02655</name>
</gene>
<comment type="caution">
    <text evidence="11">The sequence shown here is derived from an EMBL/GenBank/DDBJ whole genome shotgun (WGS) entry which is preliminary data.</text>
</comment>
<evidence type="ECO:0000256" key="7">
    <source>
        <dbReference type="ARBA" id="ARBA00023204"/>
    </source>
</evidence>
<comment type="similarity">
    <text evidence="2 9">Belongs to the RecN family.</text>
</comment>
<dbReference type="CDD" id="cd03241">
    <property type="entry name" value="ABC_RecN"/>
    <property type="match status" value="1"/>
</dbReference>
<evidence type="ECO:0000256" key="6">
    <source>
        <dbReference type="ARBA" id="ARBA00022840"/>
    </source>
</evidence>
<dbReference type="InterPro" id="IPR004604">
    <property type="entry name" value="DNA_recomb/repair_RecN"/>
</dbReference>
<dbReference type="PIRSF" id="PIRSF003128">
    <property type="entry name" value="RecN"/>
    <property type="match status" value="1"/>
</dbReference>
<name>A0A9D1VAC1_9BACT</name>
<dbReference type="GO" id="GO:0043590">
    <property type="term" value="C:bacterial nucleoid"/>
    <property type="evidence" value="ECO:0007669"/>
    <property type="project" value="TreeGrafter"/>
</dbReference>
<dbReference type="GO" id="GO:0009432">
    <property type="term" value="P:SOS response"/>
    <property type="evidence" value="ECO:0007669"/>
    <property type="project" value="TreeGrafter"/>
</dbReference>
<dbReference type="SUPFAM" id="SSF52540">
    <property type="entry name" value="P-loop containing nucleoside triphosphate hydrolases"/>
    <property type="match status" value="1"/>
</dbReference>
<proteinExistence type="inferred from homology"/>
<evidence type="ECO:0000313" key="11">
    <source>
        <dbReference type="EMBL" id="HIX19486.1"/>
    </source>
</evidence>
<keyword evidence="7 9" id="KW-0234">DNA repair</keyword>
<keyword evidence="5 9" id="KW-0227">DNA damage</keyword>
<dbReference type="NCBIfam" id="TIGR00634">
    <property type="entry name" value="recN"/>
    <property type="match status" value="1"/>
</dbReference>
<reference evidence="11" key="2">
    <citation type="submission" date="2021-04" db="EMBL/GenBank/DDBJ databases">
        <authorList>
            <person name="Gilroy R."/>
        </authorList>
    </citation>
    <scope>NUCLEOTIDE SEQUENCE</scope>
    <source>
        <strain evidence="11">14975</strain>
    </source>
</reference>
<evidence type="ECO:0000256" key="8">
    <source>
        <dbReference type="ARBA" id="ARBA00033408"/>
    </source>
</evidence>
<evidence type="ECO:0000313" key="12">
    <source>
        <dbReference type="Proteomes" id="UP000823964"/>
    </source>
</evidence>
<dbReference type="Gene3D" id="3.40.50.300">
    <property type="entry name" value="P-loop containing nucleotide triphosphate hydrolases"/>
    <property type="match status" value="2"/>
</dbReference>
<evidence type="ECO:0000256" key="5">
    <source>
        <dbReference type="ARBA" id="ARBA00022763"/>
    </source>
</evidence>
<dbReference type="EMBL" id="DXFQ01000044">
    <property type="protein sequence ID" value="HIX19486.1"/>
    <property type="molecule type" value="Genomic_DNA"/>
</dbReference>
<dbReference type="PANTHER" id="PTHR11059:SF0">
    <property type="entry name" value="DNA REPAIR PROTEIN RECN"/>
    <property type="match status" value="1"/>
</dbReference>
<evidence type="ECO:0000256" key="9">
    <source>
        <dbReference type="PIRNR" id="PIRNR003128"/>
    </source>
</evidence>
<evidence type="ECO:0000256" key="3">
    <source>
        <dbReference type="ARBA" id="ARBA00021315"/>
    </source>
</evidence>
<reference evidence="11" key="1">
    <citation type="journal article" date="2021" name="PeerJ">
        <title>Extensive microbial diversity within the chicken gut microbiome revealed by metagenomics and culture.</title>
        <authorList>
            <person name="Gilroy R."/>
            <person name="Ravi A."/>
            <person name="Getino M."/>
            <person name="Pursley I."/>
            <person name="Horton D.L."/>
            <person name="Alikhan N.F."/>
            <person name="Baker D."/>
            <person name="Gharbi K."/>
            <person name="Hall N."/>
            <person name="Watson M."/>
            <person name="Adriaenssens E.M."/>
            <person name="Foster-Nyarko E."/>
            <person name="Jarju S."/>
            <person name="Secka A."/>
            <person name="Antonio M."/>
            <person name="Oren A."/>
            <person name="Chaudhuri R.R."/>
            <person name="La Ragione R."/>
            <person name="Hildebrand F."/>
            <person name="Pallen M.J."/>
        </authorList>
    </citation>
    <scope>NUCLEOTIDE SEQUENCE</scope>
    <source>
        <strain evidence="11">14975</strain>
    </source>
</reference>
<evidence type="ECO:0000259" key="10">
    <source>
        <dbReference type="Pfam" id="PF02463"/>
    </source>
</evidence>
<dbReference type="InterPro" id="IPR027417">
    <property type="entry name" value="P-loop_NTPase"/>
</dbReference>
<dbReference type="Pfam" id="PF02463">
    <property type="entry name" value="SMC_N"/>
    <property type="match status" value="1"/>
</dbReference>
<dbReference type="GO" id="GO:0006310">
    <property type="term" value="P:DNA recombination"/>
    <property type="evidence" value="ECO:0007669"/>
    <property type="project" value="InterPro"/>
</dbReference>
<keyword evidence="4" id="KW-0547">Nucleotide-binding</keyword>
<keyword evidence="6" id="KW-0067">ATP-binding</keyword>
<dbReference type="AlphaFoldDB" id="A0A9D1VAC1"/>
<evidence type="ECO:0000256" key="4">
    <source>
        <dbReference type="ARBA" id="ARBA00022741"/>
    </source>
</evidence>
<dbReference type="PANTHER" id="PTHR11059">
    <property type="entry name" value="DNA REPAIR PROTEIN RECN"/>
    <property type="match status" value="1"/>
</dbReference>
<dbReference type="Proteomes" id="UP000823964">
    <property type="component" value="Unassembled WGS sequence"/>
</dbReference>
<evidence type="ECO:0000256" key="1">
    <source>
        <dbReference type="ARBA" id="ARBA00003618"/>
    </source>
</evidence>
<comment type="function">
    <text evidence="1 9">May be involved in recombinational repair of damaged DNA.</text>
</comment>
<accession>A0A9D1VAC1</accession>
<dbReference type="GO" id="GO:0005524">
    <property type="term" value="F:ATP binding"/>
    <property type="evidence" value="ECO:0007669"/>
    <property type="project" value="UniProtKB-KW"/>
</dbReference>
<feature type="domain" description="RecF/RecN/SMC N-terminal" evidence="10">
    <location>
        <begin position="16"/>
        <end position="507"/>
    </location>
</feature>
<sequence>MLALLKIRNLALVDELVWEPGSGFLGVTGETGAGKSVIMGGIALVMGERADKSMIRNGESQCSIEAIFHLSATDELNAKLEAAGVSGCEDGELLIRRVITATGNRQFINNCPVTQHLLREVAGGLVDMHHPEAHRSLTSQQRQLCLLDAFAEDAALLDAYHSAYRLWAAARQAHRELLESEMANERELDFLRHQVEEIESAGFTAQEVSGLEERWQRARNASRLRDTVLPMVQMVDGDESSLLATLRRLVRCGRDLERLDAATSRWLAPLEGMIDELEDVGQSLQTYADELCSDPAELAELEARIALLDSLRRKYGQDWESIQAHGEACRRRLDEADNRDERLRELAERERARHDELVKAAGALSAARRRAAGPLQREFLEHARHLGFRQSLFEVQLQPLDEPGPQGAEAVDFLFGPNPGEPLKPLRLIASSGELARVMLALKSALAKQDDTPLLIFDEIDANVGGEIARAVGLKMRELGRDHQVIAITHFPQVAALANHHYLISKEVQDGRTVSRLREVEGDARVSELMRMLGMSGASAEAHARDLLKLPD</sequence>
<protein>
    <recommendedName>
        <fullName evidence="3 9">DNA repair protein RecN</fullName>
    </recommendedName>
    <alternativeName>
        <fullName evidence="8 9">Recombination protein N</fullName>
    </alternativeName>
</protein>
<dbReference type="GO" id="GO:0006281">
    <property type="term" value="P:DNA repair"/>
    <property type="evidence" value="ECO:0007669"/>
    <property type="project" value="UniProtKB-KW"/>
</dbReference>
<organism evidence="11 12">
    <name type="scientific">Candidatus Akkermansia intestinigallinarum</name>
    <dbReference type="NCBI Taxonomy" id="2838431"/>
    <lineage>
        <taxon>Bacteria</taxon>
        <taxon>Pseudomonadati</taxon>
        <taxon>Verrucomicrobiota</taxon>
        <taxon>Verrucomicrobiia</taxon>
        <taxon>Verrucomicrobiales</taxon>
        <taxon>Akkermansiaceae</taxon>
        <taxon>Akkermansia</taxon>
    </lineage>
</organism>
<dbReference type="InterPro" id="IPR003395">
    <property type="entry name" value="RecF/RecN/SMC_N"/>
</dbReference>
<evidence type="ECO:0000256" key="2">
    <source>
        <dbReference type="ARBA" id="ARBA00009441"/>
    </source>
</evidence>